<dbReference type="EMBL" id="JAYMYQ010000004">
    <property type="protein sequence ID" value="KAK7340919.1"/>
    <property type="molecule type" value="Genomic_DNA"/>
</dbReference>
<name>A0AAN9LRS6_CANGL</name>
<feature type="region of interest" description="Disordered" evidence="1">
    <location>
        <begin position="221"/>
        <end position="269"/>
    </location>
</feature>
<organism evidence="3 4">
    <name type="scientific">Canavalia gladiata</name>
    <name type="common">Sword bean</name>
    <name type="synonym">Dolichos gladiatus</name>
    <dbReference type="NCBI Taxonomy" id="3824"/>
    <lineage>
        <taxon>Eukaryota</taxon>
        <taxon>Viridiplantae</taxon>
        <taxon>Streptophyta</taxon>
        <taxon>Embryophyta</taxon>
        <taxon>Tracheophyta</taxon>
        <taxon>Spermatophyta</taxon>
        <taxon>Magnoliopsida</taxon>
        <taxon>eudicotyledons</taxon>
        <taxon>Gunneridae</taxon>
        <taxon>Pentapetalae</taxon>
        <taxon>rosids</taxon>
        <taxon>fabids</taxon>
        <taxon>Fabales</taxon>
        <taxon>Fabaceae</taxon>
        <taxon>Papilionoideae</taxon>
        <taxon>50 kb inversion clade</taxon>
        <taxon>NPAAA clade</taxon>
        <taxon>indigoferoid/millettioid clade</taxon>
        <taxon>Phaseoleae</taxon>
        <taxon>Canavalia</taxon>
    </lineage>
</organism>
<dbReference type="PANTHER" id="PTHR36332">
    <property type="entry name" value="STRESS RESPONSE PROTEIN"/>
    <property type="match status" value="1"/>
</dbReference>
<accession>A0AAN9LRS6</accession>
<evidence type="ECO:0000313" key="4">
    <source>
        <dbReference type="Proteomes" id="UP001367508"/>
    </source>
</evidence>
<gene>
    <name evidence="3" type="ORF">VNO77_21637</name>
</gene>
<reference evidence="3 4" key="1">
    <citation type="submission" date="2024-01" db="EMBL/GenBank/DDBJ databases">
        <title>The genomes of 5 underutilized Papilionoideae crops provide insights into root nodulation and disease resistanc.</title>
        <authorList>
            <person name="Jiang F."/>
        </authorList>
    </citation>
    <scope>NUCLEOTIDE SEQUENCE [LARGE SCALE GENOMIC DNA]</scope>
    <source>
        <strain evidence="3">LVBAO_FW01</strain>
        <tissue evidence="3">Leaves</tissue>
    </source>
</reference>
<feature type="region of interest" description="Disordered" evidence="1">
    <location>
        <begin position="48"/>
        <end position="119"/>
    </location>
</feature>
<proteinExistence type="predicted"/>
<feature type="domain" description="C2H2-type" evidence="2">
    <location>
        <begin position="166"/>
        <end position="191"/>
    </location>
</feature>
<protein>
    <recommendedName>
        <fullName evidence="2">C2H2-type domain-containing protein</fullName>
    </recommendedName>
</protein>
<dbReference type="InterPro" id="IPR013087">
    <property type="entry name" value="Znf_C2H2_type"/>
</dbReference>
<dbReference type="Proteomes" id="UP001367508">
    <property type="component" value="Unassembled WGS sequence"/>
</dbReference>
<feature type="compositionally biased region" description="Polar residues" evidence="1">
    <location>
        <begin position="102"/>
        <end position="112"/>
    </location>
</feature>
<keyword evidence="4" id="KW-1185">Reference proteome</keyword>
<feature type="compositionally biased region" description="Basic and acidic residues" evidence="1">
    <location>
        <begin position="222"/>
        <end position="239"/>
    </location>
</feature>
<feature type="compositionally biased region" description="Acidic residues" evidence="1">
    <location>
        <begin position="61"/>
        <end position="78"/>
    </location>
</feature>
<dbReference type="Pfam" id="PF12874">
    <property type="entry name" value="zf-met"/>
    <property type="match status" value="1"/>
</dbReference>
<evidence type="ECO:0000259" key="2">
    <source>
        <dbReference type="Pfam" id="PF12874"/>
    </source>
</evidence>
<evidence type="ECO:0000256" key="1">
    <source>
        <dbReference type="SAM" id="MobiDB-lite"/>
    </source>
</evidence>
<comment type="caution">
    <text evidence="3">The sequence shown here is derived from an EMBL/GenBank/DDBJ whole genome shotgun (WGS) entry which is preliminary data.</text>
</comment>
<evidence type="ECO:0000313" key="3">
    <source>
        <dbReference type="EMBL" id="KAK7340919.1"/>
    </source>
</evidence>
<sequence>MSFKSFIHSSTQQLYVFVIGELCYSVNELLRFRNKMIKRRFYKVDYGDRDASDPSSSSSDSEIEAEAEDNEESEDDAIPEVKQNNDEVGSTSSGYESEDSSANDVNVNSAGLLSSEDDAGTINEGQMLINRELPSKCDSEKSNVLAEKKSLPTAMPSYILKCKSVFKCRICPRIICLSEDTLRDHLQSKRHARSEKLLDEGRLNAMLNSDGEIENLEVSEIQTKDTEDNAKKNCTEQKQHQKRLRKKERDNASRKMLSTKGPAKRRQKK</sequence>
<dbReference type="PANTHER" id="PTHR36332:SF1">
    <property type="entry name" value="STRESS RESPONSE PROTEIN"/>
    <property type="match status" value="1"/>
</dbReference>
<dbReference type="AlphaFoldDB" id="A0AAN9LRS6"/>